<sequence length="131" mass="15542">MARGNRREDIVLDDEDRRRFVKTLAELVDRSGWRLYAWVLMDNHYHLLVRTPEANLVDGMRWFQNTWTRRFNARHRLWGHLFGGRYKAIPAAGDGYFSRLVHYIHLNPVRAGLVKKKDGIAEKVSRRKGVR</sequence>
<dbReference type="RefSeq" id="WP_379712296.1">
    <property type="nucleotide sequence ID" value="NZ_JBHTBS010000005.1"/>
</dbReference>
<dbReference type="InterPro" id="IPR036515">
    <property type="entry name" value="Transposase_17_sf"/>
</dbReference>
<proteinExistence type="predicted"/>
<reference evidence="3" key="1">
    <citation type="journal article" date="2019" name="Int. J. Syst. Evol. Microbiol.">
        <title>The Global Catalogue of Microorganisms (GCM) 10K type strain sequencing project: providing services to taxonomists for standard genome sequencing and annotation.</title>
        <authorList>
            <consortium name="The Broad Institute Genomics Platform"/>
            <consortium name="The Broad Institute Genome Sequencing Center for Infectious Disease"/>
            <person name="Wu L."/>
            <person name="Ma J."/>
        </authorList>
    </citation>
    <scope>NUCLEOTIDE SEQUENCE [LARGE SCALE GENOMIC DNA]</scope>
    <source>
        <strain evidence="3">CGMCC 4.1467</strain>
    </source>
</reference>
<evidence type="ECO:0000259" key="1">
    <source>
        <dbReference type="SMART" id="SM01321"/>
    </source>
</evidence>
<evidence type="ECO:0000313" key="3">
    <source>
        <dbReference type="Proteomes" id="UP001596472"/>
    </source>
</evidence>
<dbReference type="Gene3D" id="3.30.70.1290">
    <property type="entry name" value="Transposase IS200-like"/>
    <property type="match status" value="1"/>
</dbReference>
<dbReference type="SUPFAM" id="SSF143422">
    <property type="entry name" value="Transposase IS200-like"/>
    <property type="match status" value="1"/>
</dbReference>
<accession>A0ABW2L8G0</accession>
<keyword evidence="3" id="KW-1185">Reference proteome</keyword>
<dbReference type="PANTHER" id="PTHR34322:SF2">
    <property type="entry name" value="TRANSPOSASE IS200-LIKE DOMAIN-CONTAINING PROTEIN"/>
    <property type="match status" value="1"/>
</dbReference>
<dbReference type="PANTHER" id="PTHR34322">
    <property type="entry name" value="TRANSPOSASE, Y1_TNP DOMAIN-CONTAINING"/>
    <property type="match status" value="1"/>
</dbReference>
<feature type="domain" description="Transposase IS200-like" evidence="1">
    <location>
        <begin position="1"/>
        <end position="107"/>
    </location>
</feature>
<name>A0ABW2L8G0_9BACT</name>
<dbReference type="Proteomes" id="UP001596472">
    <property type="component" value="Unassembled WGS sequence"/>
</dbReference>
<dbReference type="EMBL" id="JBHTBS010000005">
    <property type="protein sequence ID" value="MFC7337727.1"/>
    <property type="molecule type" value="Genomic_DNA"/>
</dbReference>
<protein>
    <submittedName>
        <fullName evidence="2">Transposase</fullName>
    </submittedName>
</protein>
<dbReference type="SMART" id="SM01321">
    <property type="entry name" value="Y1_Tnp"/>
    <property type="match status" value="1"/>
</dbReference>
<evidence type="ECO:0000313" key="2">
    <source>
        <dbReference type="EMBL" id="MFC7337727.1"/>
    </source>
</evidence>
<comment type="caution">
    <text evidence="2">The sequence shown here is derived from an EMBL/GenBank/DDBJ whole genome shotgun (WGS) entry which is preliminary data.</text>
</comment>
<gene>
    <name evidence="2" type="ORF">ACFQY0_11105</name>
</gene>
<organism evidence="2 3">
    <name type="scientific">Haloferula chungangensis</name>
    <dbReference type="NCBI Taxonomy" id="1048331"/>
    <lineage>
        <taxon>Bacteria</taxon>
        <taxon>Pseudomonadati</taxon>
        <taxon>Verrucomicrobiota</taxon>
        <taxon>Verrucomicrobiia</taxon>
        <taxon>Verrucomicrobiales</taxon>
        <taxon>Verrucomicrobiaceae</taxon>
        <taxon>Haloferula</taxon>
    </lineage>
</organism>
<dbReference type="Pfam" id="PF01797">
    <property type="entry name" value="Y1_Tnp"/>
    <property type="match status" value="1"/>
</dbReference>
<dbReference type="InterPro" id="IPR002686">
    <property type="entry name" value="Transposase_17"/>
</dbReference>